<keyword evidence="1" id="KW-1185">Reference proteome</keyword>
<sequence>RQQLQQDWYVSSIKLVTEEEDIVIAALQEDGQDQVFFQQSGIISTNIDGNSSDIPKNDIILPAGVVNKALLPRELDSARCATFACLCQRFGGMMKSRPLSECVLRNGEVLSKSIRKEYRMLSDDERIRYHNAVNQLKNSR</sequence>
<accession>A0A914CV78</accession>
<dbReference type="AlphaFoldDB" id="A0A914CV78"/>
<dbReference type="Proteomes" id="UP000887540">
    <property type="component" value="Unplaced"/>
</dbReference>
<dbReference type="WBParaSite" id="ACRNAN_scaffold14113.g27659.t1">
    <property type="protein sequence ID" value="ACRNAN_scaffold14113.g27659.t1"/>
    <property type="gene ID" value="ACRNAN_scaffold14113.g27659"/>
</dbReference>
<evidence type="ECO:0000313" key="2">
    <source>
        <dbReference type="WBParaSite" id="ACRNAN_scaffold14113.g27659.t1"/>
    </source>
</evidence>
<protein>
    <submittedName>
        <fullName evidence="2">Uncharacterized protein</fullName>
    </submittedName>
</protein>
<name>A0A914CV78_9BILA</name>
<organism evidence="1 2">
    <name type="scientific">Acrobeloides nanus</name>
    <dbReference type="NCBI Taxonomy" id="290746"/>
    <lineage>
        <taxon>Eukaryota</taxon>
        <taxon>Metazoa</taxon>
        <taxon>Ecdysozoa</taxon>
        <taxon>Nematoda</taxon>
        <taxon>Chromadorea</taxon>
        <taxon>Rhabditida</taxon>
        <taxon>Tylenchina</taxon>
        <taxon>Cephalobomorpha</taxon>
        <taxon>Cephaloboidea</taxon>
        <taxon>Cephalobidae</taxon>
        <taxon>Acrobeloides</taxon>
    </lineage>
</organism>
<reference evidence="2" key="1">
    <citation type="submission" date="2022-11" db="UniProtKB">
        <authorList>
            <consortium name="WormBaseParasite"/>
        </authorList>
    </citation>
    <scope>IDENTIFICATION</scope>
</reference>
<evidence type="ECO:0000313" key="1">
    <source>
        <dbReference type="Proteomes" id="UP000887540"/>
    </source>
</evidence>
<proteinExistence type="predicted"/>